<protein>
    <submittedName>
        <fullName evidence="1">DUF4442 domain-containing protein</fullName>
    </submittedName>
</protein>
<gene>
    <name evidence="1" type="ORF">HNS30_11935</name>
</gene>
<reference evidence="1 2" key="1">
    <citation type="submission" date="2020-05" db="EMBL/GenBank/DDBJ databases">
        <authorList>
            <person name="Whitworth D."/>
        </authorList>
    </citation>
    <scope>NUCLEOTIDE SEQUENCE [LARGE SCALE GENOMIC DNA]</scope>
    <source>
        <strain evidence="1 2">CA046A</strain>
    </source>
</reference>
<dbReference type="InterPro" id="IPR027961">
    <property type="entry name" value="DUF4442"/>
</dbReference>
<dbReference type="Pfam" id="PF14539">
    <property type="entry name" value="DUF4442"/>
    <property type="match status" value="1"/>
</dbReference>
<dbReference type="EMBL" id="JABFJW010000073">
    <property type="protein sequence ID" value="NOK09737.1"/>
    <property type="molecule type" value="Genomic_DNA"/>
</dbReference>
<dbReference type="InterPro" id="IPR029069">
    <property type="entry name" value="HotDog_dom_sf"/>
</dbReference>
<name>A0A7Y4JT21_9BACT</name>
<evidence type="ECO:0000313" key="1">
    <source>
        <dbReference type="EMBL" id="NOK09737.1"/>
    </source>
</evidence>
<sequence>MRAGSQTGRVEDRMFALELVEKVRRVSPGAANALTTLAVKNIVPLAAAMGYRVDEVTDARVKATVPLDRKTKNHVGSVYLGAQVTVMELTMGVMLFRRFPPGQYKMLVNRMEVAFHAKAKTAVSAVCEPPEELLAKLASELRATGDKAEAWIPVRLLGTDGQCVAESRFLAVFKRG</sequence>
<accession>A0A7Y4JT21</accession>
<organism evidence="1 2">
    <name type="scientific">Corallococcus exercitus</name>
    <dbReference type="NCBI Taxonomy" id="2316736"/>
    <lineage>
        <taxon>Bacteria</taxon>
        <taxon>Pseudomonadati</taxon>
        <taxon>Myxococcota</taxon>
        <taxon>Myxococcia</taxon>
        <taxon>Myxococcales</taxon>
        <taxon>Cystobacterineae</taxon>
        <taxon>Myxococcaceae</taxon>
        <taxon>Corallococcus</taxon>
    </lineage>
</organism>
<dbReference type="Proteomes" id="UP000528460">
    <property type="component" value="Unassembled WGS sequence"/>
</dbReference>
<dbReference type="AlphaFoldDB" id="A0A7Y4JT21"/>
<dbReference type="Gene3D" id="3.10.129.10">
    <property type="entry name" value="Hotdog Thioesterase"/>
    <property type="match status" value="1"/>
</dbReference>
<evidence type="ECO:0000313" key="2">
    <source>
        <dbReference type="Proteomes" id="UP000528460"/>
    </source>
</evidence>
<proteinExistence type="predicted"/>
<dbReference type="SUPFAM" id="SSF54637">
    <property type="entry name" value="Thioesterase/thiol ester dehydrase-isomerase"/>
    <property type="match status" value="1"/>
</dbReference>
<comment type="caution">
    <text evidence="1">The sequence shown here is derived from an EMBL/GenBank/DDBJ whole genome shotgun (WGS) entry which is preliminary data.</text>
</comment>